<organism evidence="3 4">
    <name type="scientific">Prevotella histicola JCM 15637 = DNF00424</name>
    <dbReference type="NCBI Taxonomy" id="1236504"/>
    <lineage>
        <taxon>Bacteria</taxon>
        <taxon>Pseudomonadati</taxon>
        <taxon>Bacteroidota</taxon>
        <taxon>Bacteroidia</taxon>
        <taxon>Bacteroidales</taxon>
        <taxon>Prevotellaceae</taxon>
        <taxon>Prevotella</taxon>
    </lineage>
</organism>
<name>A0AAW3FD17_9BACT</name>
<evidence type="ECO:0000256" key="1">
    <source>
        <dbReference type="SAM" id="SignalP"/>
    </source>
</evidence>
<keyword evidence="1" id="KW-0732">Signal</keyword>
<gene>
    <name evidence="3" type="ORF">HMPREF2132_09215</name>
</gene>
<evidence type="ECO:0000313" key="3">
    <source>
        <dbReference type="EMBL" id="KGF25554.1"/>
    </source>
</evidence>
<dbReference type="PANTHER" id="PTHR41775:SF1">
    <property type="entry name" value="PEPTIDASE M6-LIKE DOMAIN-CONTAINING PROTEIN"/>
    <property type="match status" value="1"/>
</dbReference>
<proteinExistence type="predicted"/>
<dbReference type="NCBIfam" id="TIGR03296">
    <property type="entry name" value="M6dom_TIGR03296"/>
    <property type="match status" value="1"/>
</dbReference>
<dbReference type="Pfam" id="PF05547">
    <property type="entry name" value="Peptidase_M6"/>
    <property type="match status" value="1"/>
</dbReference>
<dbReference type="PANTHER" id="PTHR41775">
    <property type="entry name" value="SECRETED PROTEIN-RELATED"/>
    <property type="match status" value="1"/>
</dbReference>
<dbReference type="InterPro" id="IPR008757">
    <property type="entry name" value="Peptidase_M6-like_domain"/>
</dbReference>
<dbReference type="GO" id="GO:0008233">
    <property type="term" value="F:peptidase activity"/>
    <property type="evidence" value="ECO:0007669"/>
    <property type="project" value="InterPro"/>
</dbReference>
<protein>
    <submittedName>
        <fullName evidence="3">Peptidase</fullName>
    </submittedName>
</protein>
<dbReference type="Proteomes" id="UP000029533">
    <property type="component" value="Unassembled WGS sequence"/>
</dbReference>
<dbReference type="GO" id="GO:0006508">
    <property type="term" value="P:proteolysis"/>
    <property type="evidence" value="ECO:0007669"/>
    <property type="project" value="InterPro"/>
</dbReference>
<accession>A0AAW3FD17</accession>
<evidence type="ECO:0000313" key="4">
    <source>
        <dbReference type="Proteomes" id="UP000029533"/>
    </source>
</evidence>
<reference evidence="3 4" key="1">
    <citation type="submission" date="2014-07" db="EMBL/GenBank/DDBJ databases">
        <authorList>
            <person name="McCorrison J."/>
            <person name="Sanka R."/>
            <person name="Torralba M."/>
            <person name="Gillis M."/>
            <person name="Haft D.H."/>
            <person name="Methe B."/>
            <person name="Sutton G."/>
            <person name="Nelson K.E."/>
        </authorList>
    </citation>
    <scope>NUCLEOTIDE SEQUENCE [LARGE SCALE GENOMIC DNA]</scope>
    <source>
        <strain evidence="3 4">DNF00424</strain>
    </source>
</reference>
<sequence>MKRISTLCAALLMAASSFAIPALPIWRLVRQADGTFLKVKAVGDEHFNYCVTQDGIPVVPRGGSYYYAQAKEGRLVASTVLAHEEGLRQGNEAQTAVDMATVRGLEAKALTRSTPFGQPRTEPWAGKKKGLVILVQFQDTKFRNPADIRTKSTSEKDVKTLYDHMLNMPGYKDEKSNAIGSVHDYFLDQSNGTFDLTFDVVGPVTLPQSSEFYGGRTEDSNDKNPAQMIIDACNAVKGQVNFADYDWDGDKEVEQVYVLYAGQGEATGGDPNTIWPHKFALSDAGKSPMTIDGIKINTYACSNEILRADDNGRDRIFYMGIGTICHEFSHCLGLPDFYDTRGGKNVGTGKYDLMSAGSYNGGPASLSNAYEGSGIGTVPAGYNSYEKSFMGWLKPKELKAEKVDVQALKGLAEGGDAYVIYNPERENEYYLLENRSAYRWDKALPKHGLLVLHVDYDAASWAQNTVNAQKYQRHPRFTTVPADNILSNQTEDNDTYPTALNNALTTTSSPALSFYTGYPVADEGGVTGIAAHADGTVSFRFAPLNTSTGIATVGIGVAEPVGFYTLDGTYLGTKAPETSTPQVLIVKDKEGKSRKVVR</sequence>
<comment type="caution">
    <text evidence="3">The sequence shown here is derived from an EMBL/GenBank/DDBJ whole genome shotgun (WGS) entry which is preliminary data.</text>
</comment>
<feature type="chain" id="PRO_5043464255" evidence="1">
    <location>
        <begin position="20"/>
        <end position="598"/>
    </location>
</feature>
<dbReference type="EMBL" id="JRNJ01000079">
    <property type="protein sequence ID" value="KGF25554.1"/>
    <property type="molecule type" value="Genomic_DNA"/>
</dbReference>
<dbReference type="AlphaFoldDB" id="A0AAW3FD17"/>
<feature type="domain" description="Peptidase M6-like" evidence="2">
    <location>
        <begin position="127"/>
        <end position="391"/>
    </location>
</feature>
<dbReference type="RefSeq" id="WP_036870556.1">
    <property type="nucleotide sequence ID" value="NZ_JRNJ01000079.1"/>
</dbReference>
<evidence type="ECO:0000259" key="2">
    <source>
        <dbReference type="Pfam" id="PF05547"/>
    </source>
</evidence>
<feature type="signal peptide" evidence="1">
    <location>
        <begin position="1"/>
        <end position="19"/>
    </location>
</feature>
<dbReference type="SUPFAM" id="SSF55486">
    <property type="entry name" value="Metalloproteases ('zincins'), catalytic domain"/>
    <property type="match status" value="1"/>
</dbReference>